<keyword evidence="3" id="KW-1185">Reference proteome</keyword>
<dbReference type="OMA" id="DEWEENC"/>
<feature type="chain" id="PRO_5004027989" description="Cyanovirin-N domain-containing protein" evidence="1">
    <location>
        <begin position="20"/>
        <end position="100"/>
    </location>
</feature>
<evidence type="ECO:0000313" key="3">
    <source>
        <dbReference type="Proteomes" id="UP000016936"/>
    </source>
</evidence>
<evidence type="ECO:0008006" key="4">
    <source>
        <dbReference type="Google" id="ProtNLM"/>
    </source>
</evidence>
<evidence type="ECO:0000256" key="1">
    <source>
        <dbReference type="SAM" id="SignalP"/>
    </source>
</evidence>
<organism evidence="2 3">
    <name type="scientific">Cochliobolus heterostrophus (strain C5 / ATCC 48332 / race O)</name>
    <name type="common">Southern corn leaf blight fungus</name>
    <name type="synonym">Bipolaris maydis</name>
    <dbReference type="NCBI Taxonomy" id="701091"/>
    <lineage>
        <taxon>Eukaryota</taxon>
        <taxon>Fungi</taxon>
        <taxon>Dikarya</taxon>
        <taxon>Ascomycota</taxon>
        <taxon>Pezizomycotina</taxon>
        <taxon>Dothideomycetes</taxon>
        <taxon>Pleosporomycetidae</taxon>
        <taxon>Pleosporales</taxon>
        <taxon>Pleosporineae</taxon>
        <taxon>Pleosporaceae</taxon>
        <taxon>Bipolaris</taxon>
    </lineage>
</organism>
<dbReference type="Proteomes" id="UP000016936">
    <property type="component" value="Unassembled WGS sequence"/>
</dbReference>
<protein>
    <recommendedName>
        <fullName evidence="4">Cyanovirin-N domain-containing protein</fullName>
    </recommendedName>
</protein>
<dbReference type="AlphaFoldDB" id="M2V9W2"/>
<gene>
    <name evidence="2" type="ORF">COCHEDRAFT_1084492</name>
</gene>
<evidence type="ECO:0000313" key="2">
    <source>
        <dbReference type="EMBL" id="EMD96488.1"/>
    </source>
</evidence>
<reference evidence="2 3" key="1">
    <citation type="journal article" date="2012" name="PLoS Pathog.">
        <title>Diverse lifestyles and strategies of plant pathogenesis encoded in the genomes of eighteen Dothideomycetes fungi.</title>
        <authorList>
            <person name="Ohm R.A."/>
            <person name="Feau N."/>
            <person name="Henrissat B."/>
            <person name="Schoch C.L."/>
            <person name="Horwitz B.A."/>
            <person name="Barry K.W."/>
            <person name="Condon B.J."/>
            <person name="Copeland A.C."/>
            <person name="Dhillon B."/>
            <person name="Glaser F."/>
            <person name="Hesse C.N."/>
            <person name="Kosti I."/>
            <person name="LaButti K."/>
            <person name="Lindquist E.A."/>
            <person name="Lucas S."/>
            <person name="Salamov A.A."/>
            <person name="Bradshaw R.E."/>
            <person name="Ciuffetti L."/>
            <person name="Hamelin R.C."/>
            <person name="Kema G.H.J."/>
            <person name="Lawrence C."/>
            <person name="Scott J.A."/>
            <person name="Spatafora J.W."/>
            <person name="Turgeon B.G."/>
            <person name="de Wit P.J.G.M."/>
            <person name="Zhong S."/>
            <person name="Goodwin S.B."/>
            <person name="Grigoriev I.V."/>
        </authorList>
    </citation>
    <scope>NUCLEOTIDE SEQUENCE [LARGE SCALE GENOMIC DNA]</scope>
    <source>
        <strain evidence="3">C5 / ATCC 48332 / race O</strain>
    </source>
</reference>
<feature type="signal peptide" evidence="1">
    <location>
        <begin position="1"/>
        <end position="19"/>
    </location>
</feature>
<dbReference type="HOGENOM" id="CLU_2279235_0_0_1"/>
<name>M2V9W2_COCH5</name>
<accession>M2V9W2</accession>
<keyword evidence="1" id="KW-0732">Signal</keyword>
<reference evidence="3" key="2">
    <citation type="journal article" date="2013" name="PLoS Genet.">
        <title>Comparative genome structure, secondary metabolite, and effector coding capacity across Cochliobolus pathogens.</title>
        <authorList>
            <person name="Condon B.J."/>
            <person name="Leng Y."/>
            <person name="Wu D."/>
            <person name="Bushley K.E."/>
            <person name="Ohm R.A."/>
            <person name="Otillar R."/>
            <person name="Martin J."/>
            <person name="Schackwitz W."/>
            <person name="Grimwood J."/>
            <person name="MohdZainudin N."/>
            <person name="Xue C."/>
            <person name="Wang R."/>
            <person name="Manning V.A."/>
            <person name="Dhillon B."/>
            <person name="Tu Z.J."/>
            <person name="Steffenson B.J."/>
            <person name="Salamov A."/>
            <person name="Sun H."/>
            <person name="Lowry S."/>
            <person name="LaButti K."/>
            <person name="Han J."/>
            <person name="Copeland A."/>
            <person name="Lindquist E."/>
            <person name="Barry K."/>
            <person name="Schmutz J."/>
            <person name="Baker S.E."/>
            <person name="Ciuffetti L.M."/>
            <person name="Grigoriev I.V."/>
            <person name="Zhong S."/>
            <person name="Turgeon B.G."/>
        </authorList>
    </citation>
    <scope>NUCLEOTIDE SEQUENCE [LARGE SCALE GENOMIC DNA]</scope>
    <source>
        <strain evidence="3">C5 / ATCC 48332 / race O</strain>
    </source>
</reference>
<proteinExistence type="predicted"/>
<dbReference type="EMBL" id="KB445569">
    <property type="protein sequence ID" value="EMD96488.1"/>
    <property type="molecule type" value="Genomic_DNA"/>
</dbReference>
<sequence>MRSSTLIAAFLSLIGSVTADEHHNCGCTINGKYDTTLSGNACQLWANSGKPHTNFDTNIIKCVDPKFGRGIDGDEWEENCETTYDVTINGIDEVRGDCWH</sequence>